<name>A0A354YT93_9FIRM</name>
<keyword evidence="10 22" id="KW-0418">Kinase</keyword>
<comment type="caution">
    <text evidence="22">The sequence shown here is derived from an EMBL/GenBank/DDBJ whole genome shotgun (WGS) entry which is preliminary data.</text>
</comment>
<dbReference type="InterPro" id="IPR001789">
    <property type="entry name" value="Sig_transdc_resp-reg_receiver"/>
</dbReference>
<evidence type="ECO:0000256" key="17">
    <source>
        <dbReference type="PROSITE-ProRule" id="PRU00110"/>
    </source>
</evidence>
<keyword evidence="9" id="KW-0547">Nucleotide-binding</keyword>
<comment type="subcellular location">
    <subcellularLocation>
        <location evidence="2">Cell membrane</location>
        <topology evidence="2">Multi-pass membrane protein</topology>
    </subcellularLocation>
</comment>
<evidence type="ECO:0000256" key="12">
    <source>
        <dbReference type="ARBA" id="ARBA00022989"/>
    </source>
</evidence>
<dbReference type="InterPro" id="IPR003661">
    <property type="entry name" value="HisK_dim/P_dom"/>
</dbReference>
<dbReference type="InterPro" id="IPR008207">
    <property type="entry name" value="Sig_transdc_His_kin_Hpt_dom"/>
</dbReference>
<evidence type="ECO:0000256" key="5">
    <source>
        <dbReference type="ARBA" id="ARBA00018672"/>
    </source>
</evidence>
<evidence type="ECO:0000259" key="19">
    <source>
        <dbReference type="PROSITE" id="PS50109"/>
    </source>
</evidence>
<dbReference type="Proteomes" id="UP000263273">
    <property type="component" value="Unassembled WGS sequence"/>
</dbReference>
<dbReference type="PROSITE" id="PS50110">
    <property type="entry name" value="RESPONSE_REGULATORY"/>
    <property type="match status" value="1"/>
</dbReference>
<keyword evidence="11" id="KW-0067">ATP-binding</keyword>
<sequence length="497" mass="55553">MSGRIWWAESSIVQGNGNPADMVKSQFLANMSHEIRTPIIGILGSLDLLEQSDLNHQQAANISVIRECGEQLLQLIDNILDVSKIESDLVAPNLEPCNLGELIMATVDRVDALLKRKGLESKLNIDSRIPAMIMLDRTKLQQVMLNLLYNSIKYTPEGRVELKAKIHPGNSSRLLFSISDTGIGIPSGFLEKVFEPFTQADNSNSRQYGGAGLGLFICKKLLEIMEGKISLNSMPGVGTTVSFSIPLIEVDETEIEAPHELDREQLGNRDDSLLDFIPIRVLLVEDNPLNQKIVGQMLYNYGFEVIMAPNGLEALKILQDKPVNIVLMDMQMPVMDGYEATQFIRQHSKWRDIPIIAITAHSLPGDREKCLACGCTSYIAKPFKAHELVQLMKEYIKRDLKESVSSQRLIAELLPEFLILLDEMIDDLEAAINSRNIDKIQAISHDIKGTAGMYGFMDFSKLAAAIEQASRIKDLTKVKQIFSELYQEVEKVKIQVS</sequence>
<dbReference type="Gene3D" id="3.30.565.10">
    <property type="entry name" value="Histidine kinase-like ATPase, C-terminal domain"/>
    <property type="match status" value="1"/>
</dbReference>
<keyword evidence="10 22" id="KW-0808">Transferase</keyword>
<evidence type="ECO:0000256" key="3">
    <source>
        <dbReference type="ARBA" id="ARBA00006402"/>
    </source>
</evidence>
<evidence type="ECO:0000256" key="16">
    <source>
        <dbReference type="ARBA" id="ARBA00074306"/>
    </source>
</evidence>
<keyword evidence="8" id="KW-0812">Transmembrane</keyword>
<evidence type="ECO:0000313" key="22">
    <source>
        <dbReference type="EMBL" id="HBK52409.1"/>
    </source>
</evidence>
<dbReference type="PROSITE" id="PS50109">
    <property type="entry name" value="HIS_KIN"/>
    <property type="match status" value="1"/>
</dbReference>
<dbReference type="RefSeq" id="WP_061214183.1">
    <property type="nucleotide sequence ID" value="NZ_DCDX01000021.1"/>
</dbReference>
<evidence type="ECO:0000256" key="11">
    <source>
        <dbReference type="ARBA" id="ARBA00022840"/>
    </source>
</evidence>
<comment type="function">
    <text evidence="15">May play the central regulatory role in sporulation. It may be an element of the effector pathway responsible for the activation of sporulation genes in response to nutritional stress. Spo0A may act in concert with spo0H (a sigma factor) to control the expression of some genes that are critical to the sporulation process.</text>
</comment>
<accession>A0A354YT93</accession>
<dbReference type="PROSITE" id="PS50894">
    <property type="entry name" value="HPT"/>
    <property type="match status" value="1"/>
</dbReference>
<dbReference type="FunFam" id="3.30.565.10:FF:000010">
    <property type="entry name" value="Sensor histidine kinase RcsC"/>
    <property type="match status" value="1"/>
</dbReference>
<dbReference type="PANTHER" id="PTHR45339:SF1">
    <property type="entry name" value="HYBRID SIGNAL TRANSDUCTION HISTIDINE KINASE J"/>
    <property type="match status" value="1"/>
</dbReference>
<keyword evidence="14" id="KW-0472">Membrane</keyword>
<dbReference type="SMART" id="SM00448">
    <property type="entry name" value="REC"/>
    <property type="match status" value="1"/>
</dbReference>
<dbReference type="SUPFAM" id="SSF47226">
    <property type="entry name" value="Histidine-containing phosphotransfer domain, HPT domain"/>
    <property type="match status" value="1"/>
</dbReference>
<dbReference type="GO" id="GO:0005524">
    <property type="term" value="F:ATP binding"/>
    <property type="evidence" value="ECO:0007669"/>
    <property type="project" value="UniProtKB-KW"/>
</dbReference>
<keyword evidence="7 18" id="KW-0597">Phosphoprotein</keyword>
<evidence type="ECO:0000256" key="15">
    <source>
        <dbReference type="ARBA" id="ARBA00024867"/>
    </source>
</evidence>
<comment type="similarity">
    <text evidence="3">In the N-terminal section; belongs to the phytochrome family.</text>
</comment>
<evidence type="ECO:0000256" key="9">
    <source>
        <dbReference type="ARBA" id="ARBA00022741"/>
    </source>
</evidence>
<evidence type="ECO:0000256" key="10">
    <source>
        <dbReference type="ARBA" id="ARBA00022777"/>
    </source>
</evidence>
<evidence type="ECO:0000256" key="6">
    <source>
        <dbReference type="ARBA" id="ARBA00022475"/>
    </source>
</evidence>
<dbReference type="CDD" id="cd16922">
    <property type="entry name" value="HATPase_EvgS-ArcB-TorS-like"/>
    <property type="match status" value="1"/>
</dbReference>
<keyword evidence="12" id="KW-1133">Transmembrane helix</keyword>
<dbReference type="SUPFAM" id="SSF47384">
    <property type="entry name" value="Homodimeric domain of signal transducing histidine kinase"/>
    <property type="match status" value="1"/>
</dbReference>
<dbReference type="InterPro" id="IPR036890">
    <property type="entry name" value="HATPase_C_sf"/>
</dbReference>
<evidence type="ECO:0000259" key="20">
    <source>
        <dbReference type="PROSITE" id="PS50110"/>
    </source>
</evidence>
<dbReference type="EMBL" id="DNZF01000014">
    <property type="protein sequence ID" value="HBK52409.1"/>
    <property type="molecule type" value="Genomic_DNA"/>
</dbReference>
<dbReference type="Pfam" id="PF00512">
    <property type="entry name" value="HisKA"/>
    <property type="match status" value="1"/>
</dbReference>
<organism evidence="22 23">
    <name type="scientific">Syntrophomonas wolfei</name>
    <dbReference type="NCBI Taxonomy" id="863"/>
    <lineage>
        <taxon>Bacteria</taxon>
        <taxon>Bacillati</taxon>
        <taxon>Bacillota</taxon>
        <taxon>Clostridia</taxon>
        <taxon>Eubacteriales</taxon>
        <taxon>Syntrophomonadaceae</taxon>
        <taxon>Syntrophomonas</taxon>
    </lineage>
</organism>
<evidence type="ECO:0000256" key="4">
    <source>
        <dbReference type="ARBA" id="ARBA00012438"/>
    </source>
</evidence>
<dbReference type="Gene3D" id="3.40.50.2300">
    <property type="match status" value="1"/>
</dbReference>
<comment type="catalytic activity">
    <reaction evidence="1">
        <text>ATP + protein L-histidine = ADP + protein N-phospho-L-histidine.</text>
        <dbReference type="EC" id="2.7.13.3"/>
    </reaction>
</comment>
<dbReference type="Gene3D" id="1.20.120.160">
    <property type="entry name" value="HPT domain"/>
    <property type="match status" value="1"/>
</dbReference>
<dbReference type="GO" id="GO:0005886">
    <property type="term" value="C:plasma membrane"/>
    <property type="evidence" value="ECO:0007669"/>
    <property type="project" value="UniProtKB-SubCell"/>
</dbReference>
<dbReference type="InterPro" id="IPR005467">
    <property type="entry name" value="His_kinase_dom"/>
</dbReference>
<feature type="domain" description="Histidine kinase" evidence="19">
    <location>
        <begin position="30"/>
        <end position="249"/>
    </location>
</feature>
<dbReference type="InterPro" id="IPR036641">
    <property type="entry name" value="HPT_dom_sf"/>
</dbReference>
<dbReference type="PANTHER" id="PTHR45339">
    <property type="entry name" value="HYBRID SIGNAL TRANSDUCTION HISTIDINE KINASE J"/>
    <property type="match status" value="1"/>
</dbReference>
<evidence type="ECO:0000256" key="1">
    <source>
        <dbReference type="ARBA" id="ARBA00000085"/>
    </source>
</evidence>
<evidence type="ECO:0000313" key="23">
    <source>
        <dbReference type="Proteomes" id="UP000263273"/>
    </source>
</evidence>
<dbReference type="STRING" id="378794.GCA_001570625_01712"/>
<dbReference type="CDD" id="cd00088">
    <property type="entry name" value="HPT"/>
    <property type="match status" value="1"/>
</dbReference>
<dbReference type="CDD" id="cd00082">
    <property type="entry name" value="HisKA"/>
    <property type="match status" value="1"/>
</dbReference>
<evidence type="ECO:0000259" key="21">
    <source>
        <dbReference type="PROSITE" id="PS50894"/>
    </source>
</evidence>
<evidence type="ECO:0000256" key="2">
    <source>
        <dbReference type="ARBA" id="ARBA00004651"/>
    </source>
</evidence>
<protein>
    <recommendedName>
        <fullName evidence="16">Circadian input-output histidine kinase CikA</fullName>
        <ecNumber evidence="4">2.7.13.3</ecNumber>
    </recommendedName>
    <alternativeName>
        <fullName evidence="5">Stage 0 sporulation protein A homolog</fullName>
    </alternativeName>
</protein>
<dbReference type="CDD" id="cd17546">
    <property type="entry name" value="REC_hyHK_CKI1_RcsC-like"/>
    <property type="match status" value="1"/>
</dbReference>
<reference evidence="22 23" key="1">
    <citation type="journal article" date="2018" name="Nat. Biotechnol.">
        <title>A standardized bacterial taxonomy based on genome phylogeny substantially revises the tree of life.</title>
        <authorList>
            <person name="Parks D.H."/>
            <person name="Chuvochina M."/>
            <person name="Waite D.W."/>
            <person name="Rinke C."/>
            <person name="Skarshewski A."/>
            <person name="Chaumeil P.A."/>
            <person name="Hugenholtz P."/>
        </authorList>
    </citation>
    <scope>NUCLEOTIDE SEQUENCE [LARGE SCALE GENOMIC DNA]</scope>
    <source>
        <strain evidence="22">UBA10948</strain>
    </source>
</reference>
<feature type="domain" description="HPt" evidence="21">
    <location>
        <begin position="406"/>
        <end position="497"/>
    </location>
</feature>
<keyword evidence="6" id="KW-1003">Cell membrane</keyword>
<feature type="modified residue" description="4-aspartylphosphate" evidence="18">
    <location>
        <position position="329"/>
    </location>
</feature>
<dbReference type="SUPFAM" id="SSF55874">
    <property type="entry name" value="ATPase domain of HSP90 chaperone/DNA topoisomerase II/histidine kinase"/>
    <property type="match status" value="1"/>
</dbReference>
<dbReference type="SUPFAM" id="SSF52172">
    <property type="entry name" value="CheY-like"/>
    <property type="match status" value="1"/>
</dbReference>
<feature type="modified residue" description="Phosphohistidine" evidence="17">
    <location>
        <position position="445"/>
    </location>
</feature>
<dbReference type="InterPro" id="IPR004358">
    <property type="entry name" value="Sig_transdc_His_kin-like_C"/>
</dbReference>
<dbReference type="InterPro" id="IPR036097">
    <property type="entry name" value="HisK_dim/P_sf"/>
</dbReference>
<feature type="domain" description="Response regulatory" evidence="20">
    <location>
        <begin position="280"/>
        <end position="396"/>
    </location>
</feature>
<evidence type="ECO:0000256" key="8">
    <source>
        <dbReference type="ARBA" id="ARBA00022692"/>
    </source>
</evidence>
<dbReference type="InterPro" id="IPR003594">
    <property type="entry name" value="HATPase_dom"/>
</dbReference>
<dbReference type="Pfam" id="PF02518">
    <property type="entry name" value="HATPase_c"/>
    <property type="match status" value="1"/>
</dbReference>
<evidence type="ECO:0000256" key="14">
    <source>
        <dbReference type="ARBA" id="ARBA00023136"/>
    </source>
</evidence>
<dbReference type="Pfam" id="PF01627">
    <property type="entry name" value="Hpt"/>
    <property type="match status" value="1"/>
</dbReference>
<dbReference type="SMART" id="SM00388">
    <property type="entry name" value="HisKA"/>
    <property type="match status" value="1"/>
</dbReference>
<dbReference type="EC" id="2.7.13.3" evidence="4"/>
<gene>
    <name evidence="22" type="ORF">DDZ44_00530</name>
</gene>
<keyword evidence="13" id="KW-0902">Two-component regulatory system</keyword>
<evidence type="ECO:0000256" key="7">
    <source>
        <dbReference type="ARBA" id="ARBA00022553"/>
    </source>
</evidence>
<evidence type="ECO:0000256" key="18">
    <source>
        <dbReference type="PROSITE-ProRule" id="PRU00169"/>
    </source>
</evidence>
<dbReference type="AlphaFoldDB" id="A0A354YT93"/>
<dbReference type="GO" id="GO:0000155">
    <property type="term" value="F:phosphorelay sensor kinase activity"/>
    <property type="evidence" value="ECO:0007669"/>
    <property type="project" value="InterPro"/>
</dbReference>
<dbReference type="InterPro" id="IPR011006">
    <property type="entry name" value="CheY-like_superfamily"/>
</dbReference>
<dbReference type="Gene3D" id="1.10.287.130">
    <property type="match status" value="1"/>
</dbReference>
<evidence type="ECO:0000256" key="13">
    <source>
        <dbReference type="ARBA" id="ARBA00023012"/>
    </source>
</evidence>
<proteinExistence type="inferred from homology"/>
<dbReference type="Pfam" id="PF00072">
    <property type="entry name" value="Response_reg"/>
    <property type="match status" value="1"/>
</dbReference>
<dbReference type="SMART" id="SM00387">
    <property type="entry name" value="HATPase_c"/>
    <property type="match status" value="1"/>
</dbReference>
<dbReference type="PRINTS" id="PR00344">
    <property type="entry name" value="BCTRLSENSOR"/>
</dbReference>